<reference evidence="7" key="1">
    <citation type="submission" date="2018-07" db="EMBL/GenBank/DDBJ databases">
        <authorList>
            <person name="Zhao J."/>
        </authorList>
    </citation>
    <scope>NUCLEOTIDE SEQUENCE [LARGE SCALE GENOMIC DNA]</scope>
    <source>
        <strain evidence="7">GSSD-12</strain>
    </source>
</reference>
<evidence type="ECO:0000256" key="2">
    <source>
        <dbReference type="ARBA" id="ARBA00023125"/>
    </source>
</evidence>
<dbReference type="KEGG" id="spad:DVK44_21575"/>
<accession>A0A345HSY9</accession>
<dbReference type="PANTHER" id="PTHR43214">
    <property type="entry name" value="TWO-COMPONENT RESPONSE REGULATOR"/>
    <property type="match status" value="1"/>
</dbReference>
<sequence>MVPPRGFLPILPKRVYRRSPSPYHSGTERDPGRAMGTPAVDKGPLPIRVAAVDDHPIILYALKATFAETAPDIQLVAVAEDVDALLAQDLPAPPPSVVLLDLRLQDRSETGENVRRLRETGAHVLAYTTEHRPALVRKALDAGAVGLVLKEDAQSKLVEAIRAAHAGETYVSSRLAQQIVSDPRGATRLSKQQHRVLELLARGLPHPQIALLLHITEDTVRTHRKRAIEAYTHEGKSLLDRNSQIVWQAVADGHIDIVPERPESTG</sequence>
<dbReference type="InterPro" id="IPR039420">
    <property type="entry name" value="WalR-like"/>
</dbReference>
<dbReference type="GO" id="GO:0006355">
    <property type="term" value="P:regulation of DNA-templated transcription"/>
    <property type="evidence" value="ECO:0007669"/>
    <property type="project" value="InterPro"/>
</dbReference>
<dbReference type="PROSITE" id="PS50110">
    <property type="entry name" value="RESPONSE_REGULATORY"/>
    <property type="match status" value="1"/>
</dbReference>
<dbReference type="EMBL" id="CP031194">
    <property type="protein sequence ID" value="AXG79813.1"/>
    <property type="molecule type" value="Genomic_DNA"/>
</dbReference>
<dbReference type="GO" id="GO:0000160">
    <property type="term" value="P:phosphorelay signal transduction system"/>
    <property type="evidence" value="ECO:0007669"/>
    <property type="project" value="InterPro"/>
</dbReference>
<dbReference type="PRINTS" id="PR00038">
    <property type="entry name" value="HTHLUXR"/>
</dbReference>
<proteinExistence type="predicted"/>
<dbReference type="SUPFAM" id="SSF52172">
    <property type="entry name" value="CheY-like"/>
    <property type="match status" value="1"/>
</dbReference>
<keyword evidence="2 6" id="KW-0238">DNA-binding</keyword>
<organism evidence="6 7">
    <name type="scientific">Streptomyces paludis</name>
    <dbReference type="NCBI Taxonomy" id="2282738"/>
    <lineage>
        <taxon>Bacteria</taxon>
        <taxon>Bacillati</taxon>
        <taxon>Actinomycetota</taxon>
        <taxon>Actinomycetes</taxon>
        <taxon>Kitasatosporales</taxon>
        <taxon>Streptomycetaceae</taxon>
        <taxon>Streptomyces</taxon>
    </lineage>
</organism>
<dbReference type="SUPFAM" id="SSF46894">
    <property type="entry name" value="C-terminal effector domain of the bipartite response regulators"/>
    <property type="match status" value="1"/>
</dbReference>
<dbReference type="AlphaFoldDB" id="A0A345HSY9"/>
<name>A0A345HSY9_9ACTN</name>
<evidence type="ECO:0000256" key="4">
    <source>
        <dbReference type="SAM" id="MobiDB-lite"/>
    </source>
</evidence>
<feature type="region of interest" description="Disordered" evidence="4">
    <location>
        <begin position="18"/>
        <end position="40"/>
    </location>
</feature>
<dbReference type="GO" id="GO:0003677">
    <property type="term" value="F:DNA binding"/>
    <property type="evidence" value="ECO:0007669"/>
    <property type="project" value="UniProtKB-KW"/>
</dbReference>
<evidence type="ECO:0000256" key="1">
    <source>
        <dbReference type="ARBA" id="ARBA00022553"/>
    </source>
</evidence>
<dbReference type="CDD" id="cd17535">
    <property type="entry name" value="REC_NarL-like"/>
    <property type="match status" value="1"/>
</dbReference>
<evidence type="ECO:0000313" key="7">
    <source>
        <dbReference type="Proteomes" id="UP000253868"/>
    </source>
</evidence>
<keyword evidence="7" id="KW-1185">Reference proteome</keyword>
<dbReference type="SMART" id="SM00421">
    <property type="entry name" value="HTH_LUXR"/>
    <property type="match status" value="1"/>
</dbReference>
<feature type="modified residue" description="4-aspartylphosphate" evidence="3">
    <location>
        <position position="101"/>
    </location>
</feature>
<evidence type="ECO:0000256" key="3">
    <source>
        <dbReference type="PROSITE-ProRule" id="PRU00169"/>
    </source>
</evidence>
<evidence type="ECO:0000259" key="5">
    <source>
        <dbReference type="PROSITE" id="PS50110"/>
    </source>
</evidence>
<protein>
    <submittedName>
        <fullName evidence="6">DNA-binding response regulator</fullName>
    </submittedName>
</protein>
<dbReference type="OrthoDB" id="3771852at2"/>
<dbReference type="InterPro" id="IPR000792">
    <property type="entry name" value="Tscrpt_reg_LuxR_C"/>
</dbReference>
<dbReference type="PANTHER" id="PTHR43214:SF43">
    <property type="entry name" value="TWO-COMPONENT RESPONSE REGULATOR"/>
    <property type="match status" value="1"/>
</dbReference>
<dbReference type="SMART" id="SM00448">
    <property type="entry name" value="REC"/>
    <property type="match status" value="1"/>
</dbReference>
<dbReference type="InterPro" id="IPR011006">
    <property type="entry name" value="CheY-like_superfamily"/>
</dbReference>
<dbReference type="InterPro" id="IPR001789">
    <property type="entry name" value="Sig_transdc_resp-reg_receiver"/>
</dbReference>
<dbReference type="Pfam" id="PF00072">
    <property type="entry name" value="Response_reg"/>
    <property type="match status" value="1"/>
</dbReference>
<dbReference type="InterPro" id="IPR016032">
    <property type="entry name" value="Sig_transdc_resp-reg_C-effctor"/>
</dbReference>
<gene>
    <name evidence="6" type="ORF">DVK44_21575</name>
</gene>
<dbReference type="Pfam" id="PF00196">
    <property type="entry name" value="GerE"/>
    <property type="match status" value="1"/>
</dbReference>
<feature type="domain" description="Response regulatory" evidence="5">
    <location>
        <begin position="48"/>
        <end position="165"/>
    </location>
</feature>
<dbReference type="Proteomes" id="UP000253868">
    <property type="component" value="Chromosome"/>
</dbReference>
<dbReference type="Gene3D" id="3.40.50.2300">
    <property type="match status" value="1"/>
</dbReference>
<dbReference type="InterPro" id="IPR058245">
    <property type="entry name" value="NreC/VraR/RcsB-like_REC"/>
</dbReference>
<evidence type="ECO:0000313" key="6">
    <source>
        <dbReference type="EMBL" id="AXG79813.1"/>
    </source>
</evidence>
<keyword evidence="1 3" id="KW-0597">Phosphoprotein</keyword>